<evidence type="ECO:0000313" key="2">
    <source>
        <dbReference type="Proteomes" id="UP001163823"/>
    </source>
</evidence>
<accession>A0AAD7LJY9</accession>
<dbReference type="KEGG" id="qsa:O6P43_020106"/>
<dbReference type="AlphaFoldDB" id="A0AAD7LJY9"/>
<keyword evidence="2" id="KW-1185">Reference proteome</keyword>
<sequence>MLATRISSFQFGINTNSCKNGVRAFLFNPVDERLSEKLSRKVRLVLDGGDIKREGGRKLLWNRRQIKDVPVANCPEKELCLLK</sequence>
<organism evidence="1 2">
    <name type="scientific">Quillaja saponaria</name>
    <name type="common">Soap bark tree</name>
    <dbReference type="NCBI Taxonomy" id="32244"/>
    <lineage>
        <taxon>Eukaryota</taxon>
        <taxon>Viridiplantae</taxon>
        <taxon>Streptophyta</taxon>
        <taxon>Embryophyta</taxon>
        <taxon>Tracheophyta</taxon>
        <taxon>Spermatophyta</taxon>
        <taxon>Magnoliopsida</taxon>
        <taxon>eudicotyledons</taxon>
        <taxon>Gunneridae</taxon>
        <taxon>Pentapetalae</taxon>
        <taxon>rosids</taxon>
        <taxon>fabids</taxon>
        <taxon>Fabales</taxon>
        <taxon>Quillajaceae</taxon>
        <taxon>Quillaja</taxon>
    </lineage>
</organism>
<comment type="caution">
    <text evidence="1">The sequence shown here is derived from an EMBL/GenBank/DDBJ whole genome shotgun (WGS) entry which is preliminary data.</text>
</comment>
<proteinExistence type="predicted"/>
<dbReference type="Proteomes" id="UP001163823">
    <property type="component" value="Chromosome 8"/>
</dbReference>
<protein>
    <submittedName>
        <fullName evidence="1">Uncharacterized protein</fullName>
    </submittedName>
</protein>
<dbReference type="EMBL" id="JARAOO010000008">
    <property type="protein sequence ID" value="KAJ7959544.1"/>
    <property type="molecule type" value="Genomic_DNA"/>
</dbReference>
<name>A0AAD7LJY9_QUISA</name>
<gene>
    <name evidence="1" type="ORF">O6P43_020106</name>
</gene>
<reference evidence="1" key="1">
    <citation type="journal article" date="2023" name="Science">
        <title>Elucidation of the pathway for biosynthesis of saponin adjuvants from the soapbark tree.</title>
        <authorList>
            <person name="Reed J."/>
            <person name="Orme A."/>
            <person name="El-Demerdash A."/>
            <person name="Owen C."/>
            <person name="Martin L.B.B."/>
            <person name="Misra R.C."/>
            <person name="Kikuchi S."/>
            <person name="Rejzek M."/>
            <person name="Martin A.C."/>
            <person name="Harkess A."/>
            <person name="Leebens-Mack J."/>
            <person name="Louveau T."/>
            <person name="Stephenson M.J."/>
            <person name="Osbourn A."/>
        </authorList>
    </citation>
    <scope>NUCLEOTIDE SEQUENCE</scope>
    <source>
        <strain evidence="1">S10</strain>
    </source>
</reference>
<evidence type="ECO:0000313" key="1">
    <source>
        <dbReference type="EMBL" id="KAJ7959544.1"/>
    </source>
</evidence>